<reference evidence="2" key="1">
    <citation type="submission" date="2021-01" db="EMBL/GenBank/DDBJ databases">
        <authorList>
            <consortium name="Genoscope - CEA"/>
            <person name="William W."/>
        </authorList>
    </citation>
    <scope>NUCLEOTIDE SEQUENCE</scope>
</reference>
<proteinExistence type="predicted"/>
<sequence>MGCSESTHYKSSLQMSRDSTLDTCRTSPNKTKPKEDFLDSYNFEDFDTSELNIEQTCFHFYDIILQKIVTVPKLKSINMSTIIKRRRDKI</sequence>
<evidence type="ECO:0000256" key="1">
    <source>
        <dbReference type="SAM" id="MobiDB-lite"/>
    </source>
</evidence>
<feature type="region of interest" description="Disordered" evidence="1">
    <location>
        <begin position="1"/>
        <end position="31"/>
    </location>
</feature>
<feature type="compositionally biased region" description="Polar residues" evidence="1">
    <location>
        <begin position="1"/>
        <end position="30"/>
    </location>
</feature>
<dbReference type="EMBL" id="CAJJDM010000130">
    <property type="protein sequence ID" value="CAD8105347.1"/>
    <property type="molecule type" value="Genomic_DNA"/>
</dbReference>
<name>A0A8S1PPQ1_PARPR</name>
<keyword evidence="4" id="KW-1185">Reference proteome</keyword>
<accession>A0A8S1PPQ1</accession>
<evidence type="ECO:0000313" key="2">
    <source>
        <dbReference type="EMBL" id="CAD8105347.1"/>
    </source>
</evidence>
<dbReference type="EMBL" id="CAJJDM010000130">
    <property type="protein sequence ID" value="CAD8105349.1"/>
    <property type="molecule type" value="Genomic_DNA"/>
</dbReference>
<gene>
    <name evidence="2" type="ORF">PPRIM_AZ9-3.1.T1270026</name>
    <name evidence="3" type="ORF">PPRIM_AZ9-3.1.T1270027</name>
</gene>
<protein>
    <submittedName>
        <fullName evidence="2">Uncharacterized protein</fullName>
    </submittedName>
</protein>
<dbReference type="Proteomes" id="UP000688137">
    <property type="component" value="Unassembled WGS sequence"/>
</dbReference>
<dbReference type="OMA" id="IDQSCFH"/>
<evidence type="ECO:0000313" key="4">
    <source>
        <dbReference type="Proteomes" id="UP000688137"/>
    </source>
</evidence>
<comment type="caution">
    <text evidence="2">The sequence shown here is derived from an EMBL/GenBank/DDBJ whole genome shotgun (WGS) entry which is preliminary data.</text>
</comment>
<organism evidence="2 4">
    <name type="scientific">Paramecium primaurelia</name>
    <dbReference type="NCBI Taxonomy" id="5886"/>
    <lineage>
        <taxon>Eukaryota</taxon>
        <taxon>Sar</taxon>
        <taxon>Alveolata</taxon>
        <taxon>Ciliophora</taxon>
        <taxon>Intramacronucleata</taxon>
        <taxon>Oligohymenophorea</taxon>
        <taxon>Peniculida</taxon>
        <taxon>Parameciidae</taxon>
        <taxon>Paramecium</taxon>
    </lineage>
</organism>
<dbReference type="AlphaFoldDB" id="A0A8S1PPQ1"/>
<evidence type="ECO:0000313" key="3">
    <source>
        <dbReference type="EMBL" id="CAD8105349.1"/>
    </source>
</evidence>